<accession>A0A510HKH5</accession>
<proteinExistence type="predicted"/>
<evidence type="ECO:0000256" key="1">
    <source>
        <dbReference type="SAM" id="Phobius"/>
    </source>
</evidence>
<feature type="transmembrane region" description="Helical" evidence="1">
    <location>
        <begin position="33"/>
        <end position="55"/>
    </location>
</feature>
<name>A0A510HKH5_9ACTN</name>
<dbReference type="AlphaFoldDB" id="A0A510HKH5"/>
<keyword evidence="1" id="KW-1133">Transmembrane helix</keyword>
<keyword evidence="1" id="KW-0812">Transmembrane</keyword>
<protein>
    <submittedName>
        <fullName evidence="2">Uncharacterized protein</fullName>
    </submittedName>
</protein>
<keyword evidence="1" id="KW-0472">Membrane</keyword>
<reference evidence="2" key="1">
    <citation type="journal article" date="2019" name="Microbiol. Resour. Announc.">
        <title>Complete Genome Sequence of Rubrobacter xylanophilus Strain AA3-22, Isolated from Arima Onsen in Japan.</title>
        <authorList>
            <person name="Tomariguchi N."/>
            <person name="Miyazaki K."/>
        </authorList>
    </citation>
    <scope>NUCLEOTIDE SEQUENCE [LARGE SCALE GENOMIC DNA]</scope>
    <source>
        <strain evidence="2">AA3-22</strain>
    </source>
</reference>
<keyword evidence="3" id="KW-1185">Reference proteome</keyword>
<dbReference type="Proteomes" id="UP000318065">
    <property type="component" value="Chromosome"/>
</dbReference>
<dbReference type="EMBL" id="AP019791">
    <property type="protein sequence ID" value="BBL79795.1"/>
    <property type="molecule type" value="Genomic_DNA"/>
</dbReference>
<evidence type="ECO:0000313" key="3">
    <source>
        <dbReference type="Proteomes" id="UP000318065"/>
    </source>
</evidence>
<sequence length="68" mass="7546">MLPEGSGRLAGGYVSELSVGQLFGFPLPGCEAMIAQIIIVPTVVAELAFVFWLLIRRVNVERYYERTT</sequence>
<gene>
    <name evidence="2" type="ORF">RxyAA322_16490</name>
</gene>
<organism evidence="2 3">
    <name type="scientific">Rubrobacter xylanophilus</name>
    <dbReference type="NCBI Taxonomy" id="49319"/>
    <lineage>
        <taxon>Bacteria</taxon>
        <taxon>Bacillati</taxon>
        <taxon>Actinomycetota</taxon>
        <taxon>Rubrobacteria</taxon>
        <taxon>Rubrobacterales</taxon>
        <taxon>Rubrobacteraceae</taxon>
        <taxon>Rubrobacter</taxon>
    </lineage>
</organism>
<evidence type="ECO:0000313" key="2">
    <source>
        <dbReference type="EMBL" id="BBL79795.1"/>
    </source>
</evidence>